<accession>A0ABQ3VBD9</accession>
<proteinExistence type="predicted"/>
<dbReference type="EMBL" id="BNJJ01000003">
    <property type="protein sequence ID" value="GHO83212.1"/>
    <property type="molecule type" value="Genomic_DNA"/>
</dbReference>
<evidence type="ECO:0000313" key="2">
    <source>
        <dbReference type="Proteomes" id="UP000635565"/>
    </source>
</evidence>
<gene>
    <name evidence="1" type="ORF">KSZ_12180</name>
</gene>
<evidence type="ECO:0008006" key="3">
    <source>
        <dbReference type="Google" id="ProtNLM"/>
    </source>
</evidence>
<keyword evidence="2" id="KW-1185">Reference proteome</keyword>
<name>A0ABQ3VBD9_9CHLR</name>
<sequence>MIELNTIKSRINAVIDRISALIGRISTAMLAFPPLKRWTAMVIKIIRIYE</sequence>
<protein>
    <recommendedName>
        <fullName evidence="3">Transposase DDE domain-containing protein</fullName>
    </recommendedName>
</protein>
<organism evidence="1 2">
    <name type="scientific">Dictyobacter formicarum</name>
    <dbReference type="NCBI Taxonomy" id="2778368"/>
    <lineage>
        <taxon>Bacteria</taxon>
        <taxon>Bacillati</taxon>
        <taxon>Chloroflexota</taxon>
        <taxon>Ktedonobacteria</taxon>
        <taxon>Ktedonobacterales</taxon>
        <taxon>Dictyobacteraceae</taxon>
        <taxon>Dictyobacter</taxon>
    </lineage>
</organism>
<comment type="caution">
    <text evidence="1">The sequence shown here is derived from an EMBL/GenBank/DDBJ whole genome shotgun (WGS) entry which is preliminary data.</text>
</comment>
<dbReference type="Proteomes" id="UP000635565">
    <property type="component" value="Unassembled WGS sequence"/>
</dbReference>
<reference evidence="1 2" key="1">
    <citation type="journal article" date="2021" name="Int. J. Syst. Evol. Microbiol.">
        <title>Reticulibacter mediterranei gen. nov., sp. nov., within the new family Reticulibacteraceae fam. nov., and Ktedonospora formicarum gen. nov., sp. nov., Ktedonobacter robiniae sp. nov., Dictyobacter formicarum sp. nov. and Dictyobacter arantiisoli sp. nov., belonging to the class Ktedonobacteria.</title>
        <authorList>
            <person name="Yabe S."/>
            <person name="Zheng Y."/>
            <person name="Wang C.M."/>
            <person name="Sakai Y."/>
            <person name="Abe K."/>
            <person name="Yokota A."/>
            <person name="Donadio S."/>
            <person name="Cavaletti L."/>
            <person name="Monciardini P."/>
        </authorList>
    </citation>
    <scope>NUCLEOTIDE SEQUENCE [LARGE SCALE GENOMIC DNA]</scope>
    <source>
        <strain evidence="1 2">SOSP1-9</strain>
    </source>
</reference>
<evidence type="ECO:0000313" key="1">
    <source>
        <dbReference type="EMBL" id="GHO83212.1"/>
    </source>
</evidence>